<dbReference type="RefSeq" id="WP_078671726.1">
    <property type="nucleotide sequence ID" value="NZ_FUWZ01000004.1"/>
</dbReference>
<accession>A0A1T4TBY8</accession>
<gene>
    <name evidence="1" type="ORF">SAMN04488128_104376</name>
</gene>
<evidence type="ECO:0000313" key="2">
    <source>
        <dbReference type="Proteomes" id="UP000190367"/>
    </source>
</evidence>
<name>A0A1T4TBY8_9BACT</name>
<dbReference type="STRING" id="634771.SAMN04488128_104376"/>
<evidence type="ECO:0000313" key="1">
    <source>
        <dbReference type="EMBL" id="SKA38004.1"/>
    </source>
</evidence>
<dbReference type="InterPro" id="IPR058238">
    <property type="entry name" value="Lant_leader_dom"/>
</dbReference>
<reference evidence="2" key="1">
    <citation type="submission" date="2017-02" db="EMBL/GenBank/DDBJ databases">
        <authorList>
            <person name="Varghese N."/>
            <person name="Submissions S."/>
        </authorList>
    </citation>
    <scope>NUCLEOTIDE SEQUENCE [LARGE SCALE GENOMIC DNA]</scope>
    <source>
        <strain evidence="2">DSM 22224</strain>
    </source>
</reference>
<protein>
    <submittedName>
        <fullName evidence="1">Uncharacterized protein</fullName>
    </submittedName>
</protein>
<organism evidence="1 2">
    <name type="scientific">Chitinophaga eiseniae</name>
    <dbReference type="NCBI Taxonomy" id="634771"/>
    <lineage>
        <taxon>Bacteria</taxon>
        <taxon>Pseudomonadati</taxon>
        <taxon>Bacteroidota</taxon>
        <taxon>Chitinophagia</taxon>
        <taxon>Chitinophagales</taxon>
        <taxon>Chitinophagaceae</taxon>
        <taxon>Chitinophaga</taxon>
    </lineage>
</organism>
<dbReference type="EMBL" id="FUWZ01000004">
    <property type="protein sequence ID" value="SKA38004.1"/>
    <property type="molecule type" value="Genomic_DNA"/>
</dbReference>
<dbReference type="Proteomes" id="UP000190367">
    <property type="component" value="Unassembled WGS sequence"/>
</dbReference>
<dbReference type="OrthoDB" id="680267at2"/>
<proteinExistence type="predicted"/>
<dbReference type="NCBIfam" id="NF038153">
    <property type="entry name" value="lant_leader_L1a"/>
    <property type="match status" value="1"/>
</dbReference>
<sequence length="63" mass="6650">MKKKNTAIRKKLSFNKETVASLNNVQQQVLAGGSRTVTKLITCTSNGVTCVTTTATGVCDDCA</sequence>
<dbReference type="AlphaFoldDB" id="A0A1T4TBY8"/>
<keyword evidence="2" id="KW-1185">Reference proteome</keyword>